<reference evidence="2" key="1">
    <citation type="submission" date="2021-09" db="EMBL/GenBank/DDBJ databases">
        <title>The genome of Mauremys mutica provides insights into the evolution of semi-aquatic lifestyle.</title>
        <authorList>
            <person name="Gong S."/>
            <person name="Gao Y."/>
        </authorList>
    </citation>
    <scope>NUCLEOTIDE SEQUENCE</scope>
    <source>
        <strain evidence="2">MM-2020</strain>
        <tissue evidence="2">Muscle</tissue>
    </source>
</reference>
<proteinExistence type="predicted"/>
<dbReference type="EMBL" id="JAHDVG010000467">
    <property type="protein sequence ID" value="KAH1182398.1"/>
    <property type="molecule type" value="Genomic_DNA"/>
</dbReference>
<comment type="caution">
    <text evidence="2">The sequence shown here is derived from an EMBL/GenBank/DDBJ whole genome shotgun (WGS) entry which is preliminary data.</text>
</comment>
<evidence type="ECO:0000256" key="1">
    <source>
        <dbReference type="SAM" id="MobiDB-lite"/>
    </source>
</evidence>
<sequence length="176" mass="19205">MCVCPGESQPGSVTRALSVKCLRKILRASQQQRYHGPEGTPPDTAASLAGHVAGSGQGGDALREVPEAARRLPKDCRPGRQDLLQPVALGHHLASLQVHQHLHPCQRHQHHQHLRLWEDPSEWEPARQQSLLRPHHLPAAGGGSQTPPCNYNGGTCTQRIRIACVGGLLVHYEKSI</sequence>
<protein>
    <submittedName>
        <fullName evidence="2">Uncharacterized protein</fullName>
    </submittedName>
</protein>
<accession>A0A9D4B5R9</accession>
<gene>
    <name evidence="2" type="ORF">KIL84_010152</name>
</gene>
<dbReference type="InterPro" id="IPR036816">
    <property type="entry name" value="RNaseA-like_dom_sf"/>
</dbReference>
<evidence type="ECO:0000313" key="2">
    <source>
        <dbReference type="EMBL" id="KAH1182398.1"/>
    </source>
</evidence>
<keyword evidence="3" id="KW-1185">Reference proteome</keyword>
<organism evidence="2 3">
    <name type="scientific">Mauremys mutica</name>
    <name type="common">yellowpond turtle</name>
    <dbReference type="NCBI Taxonomy" id="74926"/>
    <lineage>
        <taxon>Eukaryota</taxon>
        <taxon>Metazoa</taxon>
        <taxon>Chordata</taxon>
        <taxon>Craniata</taxon>
        <taxon>Vertebrata</taxon>
        <taxon>Euteleostomi</taxon>
        <taxon>Archelosauria</taxon>
        <taxon>Testudinata</taxon>
        <taxon>Testudines</taxon>
        <taxon>Cryptodira</taxon>
        <taxon>Durocryptodira</taxon>
        <taxon>Testudinoidea</taxon>
        <taxon>Geoemydidae</taxon>
        <taxon>Geoemydinae</taxon>
        <taxon>Mauremys</taxon>
    </lineage>
</organism>
<feature type="region of interest" description="Disordered" evidence="1">
    <location>
        <begin position="30"/>
        <end position="60"/>
    </location>
</feature>
<dbReference type="AlphaFoldDB" id="A0A9D4B5R9"/>
<dbReference type="SUPFAM" id="SSF54076">
    <property type="entry name" value="RNase A-like"/>
    <property type="match status" value="1"/>
</dbReference>
<evidence type="ECO:0000313" key="3">
    <source>
        <dbReference type="Proteomes" id="UP000827986"/>
    </source>
</evidence>
<dbReference type="Proteomes" id="UP000827986">
    <property type="component" value="Unassembled WGS sequence"/>
</dbReference>
<name>A0A9D4B5R9_9SAUR</name>